<dbReference type="Pfam" id="PF13442">
    <property type="entry name" value="Cytochrome_CBB3"/>
    <property type="match status" value="1"/>
</dbReference>
<gene>
    <name evidence="7" type="ORF">SAMN02745157_0371</name>
</gene>
<keyword evidence="8" id="KW-1185">Reference proteome</keyword>
<accession>A0A1M4U861</accession>
<evidence type="ECO:0000256" key="3">
    <source>
        <dbReference type="ARBA" id="ARBA00023004"/>
    </source>
</evidence>
<keyword evidence="3 4" id="KW-0408">Iron</keyword>
<reference evidence="7 8" key="1">
    <citation type="submission" date="2016-11" db="EMBL/GenBank/DDBJ databases">
        <authorList>
            <person name="Jaros S."/>
            <person name="Januszkiewicz K."/>
            <person name="Wedrychowicz H."/>
        </authorList>
    </citation>
    <scope>NUCLEOTIDE SEQUENCE [LARGE SCALE GENOMIC DNA]</scope>
    <source>
        <strain evidence="7 8">DSM 19436</strain>
    </source>
</reference>
<dbReference type="InterPro" id="IPR036909">
    <property type="entry name" value="Cyt_c-like_dom_sf"/>
</dbReference>
<evidence type="ECO:0000256" key="2">
    <source>
        <dbReference type="ARBA" id="ARBA00022723"/>
    </source>
</evidence>
<keyword evidence="2 4" id="KW-0479">Metal-binding</keyword>
<dbReference type="Pfam" id="PF00034">
    <property type="entry name" value="Cytochrom_C"/>
    <property type="match status" value="1"/>
</dbReference>
<keyword evidence="5" id="KW-0472">Membrane</keyword>
<name>A0A1M4U861_9HYPH</name>
<dbReference type="Gene3D" id="1.10.760.10">
    <property type="entry name" value="Cytochrome c-like domain"/>
    <property type="match status" value="2"/>
</dbReference>
<evidence type="ECO:0000256" key="5">
    <source>
        <dbReference type="SAM" id="Phobius"/>
    </source>
</evidence>
<dbReference type="PROSITE" id="PS51007">
    <property type="entry name" value="CYTC"/>
    <property type="match status" value="2"/>
</dbReference>
<dbReference type="InterPro" id="IPR051459">
    <property type="entry name" value="Cytochrome_c-type_DH"/>
</dbReference>
<dbReference type="RefSeq" id="WP_073052633.1">
    <property type="nucleotide sequence ID" value="NZ_FQUP01000001.1"/>
</dbReference>
<evidence type="ECO:0000256" key="4">
    <source>
        <dbReference type="PROSITE-ProRule" id="PRU00433"/>
    </source>
</evidence>
<dbReference type="SUPFAM" id="SSF46626">
    <property type="entry name" value="Cytochrome c"/>
    <property type="match status" value="2"/>
</dbReference>
<evidence type="ECO:0000259" key="6">
    <source>
        <dbReference type="PROSITE" id="PS51007"/>
    </source>
</evidence>
<dbReference type="Proteomes" id="UP000184485">
    <property type="component" value="Unassembled WGS sequence"/>
</dbReference>
<feature type="transmembrane region" description="Helical" evidence="5">
    <location>
        <begin position="7"/>
        <end position="28"/>
    </location>
</feature>
<evidence type="ECO:0000313" key="7">
    <source>
        <dbReference type="EMBL" id="SHE52787.1"/>
    </source>
</evidence>
<keyword evidence="5" id="KW-0812">Transmembrane</keyword>
<organism evidence="7 8">
    <name type="scientific">Kaistia soli DSM 19436</name>
    <dbReference type="NCBI Taxonomy" id="1122133"/>
    <lineage>
        <taxon>Bacteria</taxon>
        <taxon>Pseudomonadati</taxon>
        <taxon>Pseudomonadota</taxon>
        <taxon>Alphaproteobacteria</taxon>
        <taxon>Hyphomicrobiales</taxon>
        <taxon>Kaistiaceae</taxon>
        <taxon>Kaistia</taxon>
    </lineage>
</organism>
<dbReference type="GO" id="GO:0046872">
    <property type="term" value="F:metal ion binding"/>
    <property type="evidence" value="ECO:0007669"/>
    <property type="project" value="UniProtKB-KW"/>
</dbReference>
<sequence length="301" mass="31584">MRKIVTIAGAIVLVIAVVAVCLAGFAWFGSQHKRNRIVDVNVAPVAIAVDPEGIARGKYLYESRGCTDCHGRDGAGKVVIDDGAGMLVRAPNISSAVGTVANALGPLDWVRLLRHGIKPNGRPVLIMPSEDYARMTDEDLGMLVGYVKTLPPVEGQVAEIKLPLVVRFLYASGIIRDAAEKIDHTLPPPQPIAPTATIAYGDYVANSCRGCHNPALSGGPIPGAPPDWPAAANLTTGAGSAMAHYPSEAAFAAMLKSGKRPDGSPVSPVMPFESLKELDASDVAALYAFFKSLPAKKQGEV</sequence>
<proteinExistence type="predicted"/>
<dbReference type="GO" id="GO:0009055">
    <property type="term" value="F:electron transfer activity"/>
    <property type="evidence" value="ECO:0007669"/>
    <property type="project" value="InterPro"/>
</dbReference>
<dbReference type="EMBL" id="FQUP01000001">
    <property type="protein sequence ID" value="SHE52787.1"/>
    <property type="molecule type" value="Genomic_DNA"/>
</dbReference>
<keyword evidence="1 4" id="KW-0349">Heme</keyword>
<feature type="domain" description="Cytochrome c" evidence="6">
    <location>
        <begin position="52"/>
        <end position="151"/>
    </location>
</feature>
<evidence type="ECO:0000313" key="8">
    <source>
        <dbReference type="Proteomes" id="UP000184485"/>
    </source>
</evidence>
<dbReference type="OrthoDB" id="9811281at2"/>
<protein>
    <submittedName>
        <fullName evidence="7">Cytochrome C oxidase, cbb3-type, subunit III</fullName>
    </submittedName>
</protein>
<dbReference type="GO" id="GO:0020037">
    <property type="term" value="F:heme binding"/>
    <property type="evidence" value="ECO:0007669"/>
    <property type="project" value="InterPro"/>
</dbReference>
<evidence type="ECO:0000256" key="1">
    <source>
        <dbReference type="ARBA" id="ARBA00022617"/>
    </source>
</evidence>
<dbReference type="PANTHER" id="PTHR35008:SF4">
    <property type="entry name" value="BLL4482 PROTEIN"/>
    <property type="match status" value="1"/>
</dbReference>
<dbReference type="InterPro" id="IPR009056">
    <property type="entry name" value="Cyt_c-like_dom"/>
</dbReference>
<dbReference type="AlphaFoldDB" id="A0A1M4U861"/>
<feature type="domain" description="Cytochrome c" evidence="6">
    <location>
        <begin position="196"/>
        <end position="294"/>
    </location>
</feature>
<keyword evidence="5" id="KW-1133">Transmembrane helix</keyword>
<dbReference type="PANTHER" id="PTHR35008">
    <property type="entry name" value="BLL4482 PROTEIN-RELATED"/>
    <property type="match status" value="1"/>
</dbReference>